<dbReference type="HOGENOM" id="CLU_152361_0_0_6"/>
<dbReference type="PATRIC" id="fig|1341683.3.peg.911"/>
<name>V2UE48_9GAMM</name>
<organism evidence="2 3">
    <name type="scientific">Acinetobacter brisouii CIP 110357</name>
    <dbReference type="NCBI Taxonomy" id="1341683"/>
    <lineage>
        <taxon>Bacteria</taxon>
        <taxon>Pseudomonadati</taxon>
        <taxon>Pseudomonadota</taxon>
        <taxon>Gammaproteobacteria</taxon>
        <taxon>Moraxellales</taxon>
        <taxon>Moraxellaceae</taxon>
        <taxon>Acinetobacter</taxon>
    </lineage>
</organism>
<dbReference type="OrthoDB" id="3078300at2"/>
<dbReference type="Proteomes" id="UP000018418">
    <property type="component" value="Unassembled WGS sequence"/>
</dbReference>
<evidence type="ECO:0000313" key="3">
    <source>
        <dbReference type="Proteomes" id="UP000018418"/>
    </source>
</evidence>
<reference evidence="2 3" key="1">
    <citation type="submission" date="2013-10" db="EMBL/GenBank/DDBJ databases">
        <title>The Genome Sequence of Acinetobacter brisouii CIP 110357.</title>
        <authorList>
            <consortium name="The Broad Institute Genomics Platform"/>
            <consortium name="The Broad Institute Genome Sequencing Center for Infectious Disease"/>
            <person name="Cerqueira G."/>
            <person name="Feldgarden M."/>
            <person name="Courvalin P."/>
            <person name="Grillot-Courvalin C."/>
            <person name="Clermont D."/>
            <person name="Rocha E."/>
            <person name="Yoon E.-J."/>
            <person name="Nemec A."/>
            <person name="Young S.K."/>
            <person name="Zeng Q."/>
            <person name="Gargeya S."/>
            <person name="Fitzgerald M."/>
            <person name="Abouelleil A."/>
            <person name="Alvarado L."/>
            <person name="Berlin A.M."/>
            <person name="Chapman S.B."/>
            <person name="Gainer-Dewar J."/>
            <person name="Goldberg J."/>
            <person name="Gnerre S."/>
            <person name="Griggs A."/>
            <person name="Gujja S."/>
            <person name="Hansen M."/>
            <person name="Howarth C."/>
            <person name="Imamovic A."/>
            <person name="Ireland A."/>
            <person name="Larimer J."/>
            <person name="McCowan C."/>
            <person name="Murphy C."/>
            <person name="Pearson M."/>
            <person name="Poon T.W."/>
            <person name="Priest M."/>
            <person name="Roberts A."/>
            <person name="Saif S."/>
            <person name="Shea T."/>
            <person name="Sykes S."/>
            <person name="Wortman J."/>
            <person name="Nusbaum C."/>
            <person name="Birren B."/>
        </authorList>
    </citation>
    <scope>NUCLEOTIDE SEQUENCE [LARGE SCALE GENOMIC DNA]</scope>
    <source>
        <strain evidence="2 3">CIP 110357</strain>
    </source>
</reference>
<feature type="transmembrane region" description="Helical" evidence="1">
    <location>
        <begin position="78"/>
        <end position="98"/>
    </location>
</feature>
<evidence type="ECO:0008006" key="4">
    <source>
        <dbReference type="Google" id="ProtNLM"/>
    </source>
</evidence>
<dbReference type="InterPro" id="IPR008407">
    <property type="entry name" value="Brnchd-chn_aa_trnsp_AzlD"/>
</dbReference>
<keyword evidence="3" id="KW-1185">Reference proteome</keyword>
<comment type="caution">
    <text evidence="2">The sequence shown here is derived from an EMBL/GenBank/DDBJ whole genome shotgun (WGS) entry which is preliminary data.</text>
</comment>
<evidence type="ECO:0000313" key="2">
    <source>
        <dbReference type="EMBL" id="ESK52758.1"/>
    </source>
</evidence>
<feature type="transmembrane region" description="Helical" evidence="1">
    <location>
        <begin position="6"/>
        <end position="28"/>
    </location>
</feature>
<keyword evidence="1" id="KW-0472">Membrane</keyword>
<gene>
    <name evidence="2" type="ORF">P255_00919</name>
</gene>
<dbReference type="STRING" id="396323.VH98_07390"/>
<dbReference type="Pfam" id="PF05437">
    <property type="entry name" value="AzlD"/>
    <property type="match status" value="1"/>
</dbReference>
<sequence>MIHSMTLIAIICVALTTYATRVLGYLLLKNRTLSVRQKCILEVVPGCVLISVIAPYFVRDNPADFIAMAITLLAASRFSLLPTVILSMLSAAALRLIWLH</sequence>
<keyword evidence="1" id="KW-0812">Transmembrane</keyword>
<dbReference type="AlphaFoldDB" id="V2UE48"/>
<dbReference type="RefSeq" id="WP_004903938.1">
    <property type="nucleotide sequence ID" value="NZ_BBTI01000001.1"/>
</dbReference>
<proteinExistence type="predicted"/>
<accession>V2UE48</accession>
<feature type="transmembrane region" description="Helical" evidence="1">
    <location>
        <begin position="40"/>
        <end position="58"/>
    </location>
</feature>
<dbReference type="EMBL" id="AYEU01000003">
    <property type="protein sequence ID" value="ESK52758.1"/>
    <property type="molecule type" value="Genomic_DNA"/>
</dbReference>
<protein>
    <recommendedName>
        <fullName evidence="4">AzlD family protein</fullName>
    </recommendedName>
</protein>
<evidence type="ECO:0000256" key="1">
    <source>
        <dbReference type="SAM" id="Phobius"/>
    </source>
</evidence>
<keyword evidence="1" id="KW-1133">Transmembrane helix</keyword>